<accession>A0AA86SC05</accession>
<name>A0AA86SC05_9FABA</name>
<evidence type="ECO:0000313" key="2">
    <source>
        <dbReference type="Proteomes" id="UP001189624"/>
    </source>
</evidence>
<gene>
    <name evidence="1" type="ORF">AYBTSS11_LOCUS10514</name>
</gene>
<dbReference type="Gramene" id="rna-AYBTSS11_LOCUS10514">
    <property type="protein sequence ID" value="CAJ1941857.1"/>
    <property type="gene ID" value="gene-AYBTSS11_LOCUS10514"/>
</dbReference>
<proteinExistence type="predicted"/>
<sequence>MDRNSNVVSTPKCSLHTERCGGSQPIVRMVTRAKCPARSTLSKSSWIQWHRKQATCAAARALHCKIRKPKAFGGFLTVEGRAQQLGFHA</sequence>
<reference evidence="1" key="1">
    <citation type="submission" date="2023-10" db="EMBL/GenBank/DDBJ databases">
        <authorList>
            <person name="Domelevo Entfellner J.-B."/>
        </authorList>
    </citation>
    <scope>NUCLEOTIDE SEQUENCE</scope>
</reference>
<evidence type="ECO:0000313" key="1">
    <source>
        <dbReference type="EMBL" id="CAJ1941857.1"/>
    </source>
</evidence>
<dbReference type="EMBL" id="OY731400">
    <property type="protein sequence ID" value="CAJ1941857.1"/>
    <property type="molecule type" value="Genomic_DNA"/>
</dbReference>
<dbReference type="AlphaFoldDB" id="A0AA86SC05"/>
<protein>
    <submittedName>
        <fullName evidence="1">Uncharacterized protein</fullName>
    </submittedName>
</protein>
<dbReference type="Proteomes" id="UP001189624">
    <property type="component" value="Chromosome 3"/>
</dbReference>
<keyword evidence="2" id="KW-1185">Reference proteome</keyword>
<organism evidence="1 2">
    <name type="scientific">Sphenostylis stenocarpa</name>
    <dbReference type="NCBI Taxonomy" id="92480"/>
    <lineage>
        <taxon>Eukaryota</taxon>
        <taxon>Viridiplantae</taxon>
        <taxon>Streptophyta</taxon>
        <taxon>Embryophyta</taxon>
        <taxon>Tracheophyta</taxon>
        <taxon>Spermatophyta</taxon>
        <taxon>Magnoliopsida</taxon>
        <taxon>eudicotyledons</taxon>
        <taxon>Gunneridae</taxon>
        <taxon>Pentapetalae</taxon>
        <taxon>rosids</taxon>
        <taxon>fabids</taxon>
        <taxon>Fabales</taxon>
        <taxon>Fabaceae</taxon>
        <taxon>Papilionoideae</taxon>
        <taxon>50 kb inversion clade</taxon>
        <taxon>NPAAA clade</taxon>
        <taxon>indigoferoid/millettioid clade</taxon>
        <taxon>Phaseoleae</taxon>
        <taxon>Sphenostylis</taxon>
    </lineage>
</organism>